<reference evidence="2" key="1">
    <citation type="submission" date="2021-05" db="EMBL/GenBank/DDBJ databases">
        <authorList>
            <person name="Alioto T."/>
            <person name="Alioto T."/>
            <person name="Gomez Garrido J."/>
        </authorList>
    </citation>
    <scope>NUCLEOTIDE SEQUENCE</scope>
</reference>
<evidence type="ECO:0000256" key="1">
    <source>
        <dbReference type="SAM" id="MobiDB-lite"/>
    </source>
</evidence>
<dbReference type="EMBL" id="HBUE01209849">
    <property type="protein sequence ID" value="CAG6533918.1"/>
    <property type="molecule type" value="Transcribed_RNA"/>
</dbReference>
<feature type="region of interest" description="Disordered" evidence="1">
    <location>
        <begin position="175"/>
        <end position="201"/>
    </location>
</feature>
<accession>A0A8D8P2K4</accession>
<name>A0A8D8P2K4_CULPI</name>
<sequence>MVRPGLVEAHVSLCCSGDCGIFYNWTIGIDPNENRCDCVWVCVGVCATPTENLLLPCYLDGNLVSSAYFDSHDHHWRAIVKLIRNNNTAISIKLHYRCDFTNTCAQFPPQPHPDPTHSTRDTHTPPPFWGCLSLANKEVAKLHYFTTVTVTGRHRVGNSKRSGIPLNFTISPGTTAYRARTRNRRTDEKAKHSPSSSNVPF</sequence>
<evidence type="ECO:0000313" key="2">
    <source>
        <dbReference type="EMBL" id="CAG6585818.1"/>
    </source>
</evidence>
<protein>
    <submittedName>
        <fullName evidence="2">(northern house mosquito) hypothetical protein</fullName>
    </submittedName>
</protein>
<organism evidence="2">
    <name type="scientific">Culex pipiens</name>
    <name type="common">House mosquito</name>
    <dbReference type="NCBI Taxonomy" id="7175"/>
    <lineage>
        <taxon>Eukaryota</taxon>
        <taxon>Metazoa</taxon>
        <taxon>Ecdysozoa</taxon>
        <taxon>Arthropoda</taxon>
        <taxon>Hexapoda</taxon>
        <taxon>Insecta</taxon>
        <taxon>Pterygota</taxon>
        <taxon>Neoptera</taxon>
        <taxon>Endopterygota</taxon>
        <taxon>Diptera</taxon>
        <taxon>Nematocera</taxon>
        <taxon>Culicoidea</taxon>
        <taxon>Culicidae</taxon>
        <taxon>Culicinae</taxon>
        <taxon>Culicini</taxon>
        <taxon>Culex</taxon>
        <taxon>Culex</taxon>
    </lineage>
</organism>
<dbReference type="EMBL" id="HBUE01316259">
    <property type="protein sequence ID" value="CAG6585818.1"/>
    <property type="molecule type" value="Transcribed_RNA"/>
</dbReference>
<proteinExistence type="predicted"/>
<dbReference type="AlphaFoldDB" id="A0A8D8P2K4"/>